<dbReference type="RefSeq" id="WP_089833211.1">
    <property type="nucleotide sequence ID" value="NZ_FNBN01000003.1"/>
</dbReference>
<evidence type="ECO:0000313" key="3">
    <source>
        <dbReference type="Proteomes" id="UP000199045"/>
    </source>
</evidence>
<protein>
    <recommendedName>
        <fullName evidence="4">NIPSNAP protein</fullName>
    </recommendedName>
</protein>
<evidence type="ECO:0000256" key="1">
    <source>
        <dbReference type="SAM" id="SignalP"/>
    </source>
</evidence>
<reference evidence="2 3" key="1">
    <citation type="submission" date="2016-10" db="EMBL/GenBank/DDBJ databases">
        <authorList>
            <person name="de Groot N.N."/>
        </authorList>
    </citation>
    <scope>NUCLEOTIDE SEQUENCE [LARGE SCALE GENOMIC DNA]</scope>
    <source>
        <strain evidence="2 3">DSM 527</strain>
    </source>
</reference>
<dbReference type="EMBL" id="FNBN01000003">
    <property type="protein sequence ID" value="SDG12958.1"/>
    <property type="molecule type" value="Genomic_DNA"/>
</dbReference>
<dbReference type="AlphaFoldDB" id="A0A1G7RQ48"/>
<feature type="chain" id="PRO_5011758422" description="NIPSNAP protein" evidence="1">
    <location>
        <begin position="18"/>
        <end position="239"/>
    </location>
</feature>
<feature type="signal peptide" evidence="1">
    <location>
        <begin position="1"/>
        <end position="17"/>
    </location>
</feature>
<organism evidence="2 3">
    <name type="scientific">Chitinophaga filiformis</name>
    <name type="common">Myxococcus filiformis</name>
    <name type="synonym">Flexibacter filiformis</name>
    <dbReference type="NCBI Taxonomy" id="104663"/>
    <lineage>
        <taxon>Bacteria</taxon>
        <taxon>Pseudomonadati</taxon>
        <taxon>Bacteroidota</taxon>
        <taxon>Chitinophagia</taxon>
        <taxon>Chitinophagales</taxon>
        <taxon>Chitinophagaceae</taxon>
        <taxon>Chitinophaga</taxon>
    </lineage>
</organism>
<accession>A0A1G7RQ48</accession>
<dbReference type="Proteomes" id="UP000199045">
    <property type="component" value="Unassembled WGS sequence"/>
</dbReference>
<proteinExistence type="predicted"/>
<keyword evidence="1" id="KW-0732">Signal</keyword>
<dbReference type="OrthoDB" id="659133at2"/>
<evidence type="ECO:0000313" key="2">
    <source>
        <dbReference type="EMBL" id="SDG12958.1"/>
    </source>
</evidence>
<gene>
    <name evidence="2" type="ORF">SAMN04488121_103568</name>
</gene>
<evidence type="ECO:0008006" key="4">
    <source>
        <dbReference type="Google" id="ProtNLM"/>
    </source>
</evidence>
<name>A0A1G7RQ48_CHIFI</name>
<sequence length="239" mass="26602">MKKVLLLFLLIPLLGTAQTKTVLSINRVFAKNDKVAQFEKALASHAQKFHKGDLSWRVWSIESGPDFGGYLITEGPNTWDSLNNRGDISAAHTADWNNNIMPLIEGRGSGEYYVFQADLSTVQLTDYADKAVINHITANPGKIADVQELTRKLKKVWEAGKESVAVYAVAFSGEPGYIAVTRLREGLKELSADYRKPLAARYDEAYGSGAFDTWLKDYAGAVKLRWTELIIFKPELSSK</sequence>